<organism evidence="8">
    <name type="scientific">Cyprideis torosa</name>
    <dbReference type="NCBI Taxonomy" id="163714"/>
    <lineage>
        <taxon>Eukaryota</taxon>
        <taxon>Metazoa</taxon>
        <taxon>Ecdysozoa</taxon>
        <taxon>Arthropoda</taxon>
        <taxon>Crustacea</taxon>
        <taxon>Oligostraca</taxon>
        <taxon>Ostracoda</taxon>
        <taxon>Podocopa</taxon>
        <taxon>Podocopida</taxon>
        <taxon>Cytherocopina</taxon>
        <taxon>Cytheroidea</taxon>
        <taxon>Cytherideidae</taxon>
        <taxon>Cyprideis</taxon>
    </lineage>
</organism>
<feature type="non-terminal residue" evidence="8">
    <location>
        <position position="1"/>
    </location>
</feature>
<name>A0A7R8ZWN3_9CRUS</name>
<evidence type="ECO:0000256" key="1">
    <source>
        <dbReference type="ARBA" id="ARBA00004236"/>
    </source>
</evidence>
<dbReference type="InterPro" id="IPR022924">
    <property type="entry name" value="Cardiolipin_synthase"/>
</dbReference>
<evidence type="ECO:0000256" key="5">
    <source>
        <dbReference type="ARBA" id="ARBA00022737"/>
    </source>
</evidence>
<evidence type="ECO:0000256" key="7">
    <source>
        <dbReference type="ARBA" id="ARBA00023136"/>
    </source>
</evidence>
<dbReference type="PROSITE" id="PS50035">
    <property type="entry name" value="PLD"/>
    <property type="match status" value="2"/>
</dbReference>
<keyword evidence="4" id="KW-0812">Transmembrane</keyword>
<evidence type="ECO:0000256" key="2">
    <source>
        <dbReference type="ARBA" id="ARBA00022475"/>
    </source>
</evidence>
<dbReference type="AlphaFoldDB" id="A0A7R8ZWN3"/>
<dbReference type="Pfam" id="PF13091">
    <property type="entry name" value="PLDc_2"/>
    <property type="match status" value="2"/>
</dbReference>
<dbReference type="SUPFAM" id="SSF56024">
    <property type="entry name" value="Phospholipase D/nuclease"/>
    <property type="match status" value="2"/>
</dbReference>
<dbReference type="InterPro" id="IPR025202">
    <property type="entry name" value="PLD-like_dom"/>
</dbReference>
<dbReference type="OrthoDB" id="14911at2759"/>
<keyword evidence="7" id="KW-0472">Membrane</keyword>
<dbReference type="PANTHER" id="PTHR21248">
    <property type="entry name" value="CARDIOLIPIN SYNTHASE"/>
    <property type="match status" value="1"/>
</dbReference>
<dbReference type="EMBL" id="OB668881">
    <property type="protein sequence ID" value="CAD7234492.1"/>
    <property type="molecule type" value="Genomic_DNA"/>
</dbReference>
<dbReference type="NCBIfam" id="TIGR04265">
    <property type="entry name" value="bac_cardiolipin"/>
    <property type="match status" value="1"/>
</dbReference>
<keyword evidence="3" id="KW-0808">Transferase</keyword>
<evidence type="ECO:0000313" key="8">
    <source>
        <dbReference type="EMBL" id="CAD7234492.1"/>
    </source>
</evidence>
<sequence>YQKKKLFTKKRYFDNVYLNKINEEQKGYAETLVDSSFAKLPTLFYNIEQVNFTLNNQITLLNNGEGKFPIFIRELERAKESIHLDYYIIRESEIARQVIDILCKKAAEGVKVRVIYDDVGSSLSRSTLARMRESGVASYPYMPVVFSRLAHKANYRNHRKIAVMDNEVGFVGGININDKYINPNKSGLYWRDTHILIKGEAVIDLQYLFISDWYFVSGQKIDLEEVRYRNLSKIKGTVPTSILGSDYGRNNQTIKEAFFRMITSAQEEVLITTPYFVPDDSILNALKITAKSGVKVSLLLPEKPDSRTAYYASQTYFKDLLKSGVEINYYTRGMMHSKTMIIDEAISTVGSTNMDQRSFNLNAEVNAFMLSKKIAQDLKSNFMNDLKDSYPLTLEMLRRRKWYVKVICSIARLLAPIL</sequence>
<proteinExistence type="predicted"/>
<accession>A0A7R8ZWN3</accession>
<dbReference type="PANTHER" id="PTHR21248:SF22">
    <property type="entry name" value="PHOSPHOLIPASE D"/>
    <property type="match status" value="1"/>
</dbReference>
<dbReference type="Gene3D" id="3.30.870.10">
    <property type="entry name" value="Endonuclease Chain A"/>
    <property type="match status" value="2"/>
</dbReference>
<evidence type="ECO:0000256" key="3">
    <source>
        <dbReference type="ARBA" id="ARBA00022679"/>
    </source>
</evidence>
<dbReference type="GO" id="GO:0005886">
    <property type="term" value="C:plasma membrane"/>
    <property type="evidence" value="ECO:0007669"/>
    <property type="project" value="UniProtKB-SubCell"/>
</dbReference>
<protein>
    <submittedName>
        <fullName evidence="8">Uncharacterized protein</fullName>
    </submittedName>
</protein>
<dbReference type="GO" id="GO:0032049">
    <property type="term" value="P:cardiolipin biosynthetic process"/>
    <property type="evidence" value="ECO:0007669"/>
    <property type="project" value="InterPro"/>
</dbReference>
<dbReference type="CDD" id="cd09112">
    <property type="entry name" value="PLDc_CLS_2"/>
    <property type="match status" value="1"/>
</dbReference>
<dbReference type="SMART" id="SM00155">
    <property type="entry name" value="PLDc"/>
    <property type="match status" value="2"/>
</dbReference>
<dbReference type="CDD" id="cd09110">
    <property type="entry name" value="PLDc_CLS_1"/>
    <property type="match status" value="1"/>
</dbReference>
<keyword evidence="2" id="KW-1003">Cell membrane</keyword>
<reference evidence="8" key="1">
    <citation type="submission" date="2020-11" db="EMBL/GenBank/DDBJ databases">
        <authorList>
            <person name="Tran Van P."/>
        </authorList>
    </citation>
    <scope>NUCLEOTIDE SEQUENCE</scope>
</reference>
<comment type="subcellular location">
    <subcellularLocation>
        <location evidence="1">Cell membrane</location>
    </subcellularLocation>
</comment>
<gene>
    <name evidence="8" type="ORF">CTOB1V02_LOCUS12308</name>
</gene>
<dbReference type="InterPro" id="IPR001736">
    <property type="entry name" value="PLipase_D/transphosphatidylase"/>
</dbReference>
<evidence type="ECO:0000256" key="6">
    <source>
        <dbReference type="ARBA" id="ARBA00022989"/>
    </source>
</evidence>
<keyword evidence="6" id="KW-1133">Transmembrane helix</keyword>
<dbReference type="GO" id="GO:0008808">
    <property type="term" value="F:cardiolipin synthase activity"/>
    <property type="evidence" value="ECO:0007669"/>
    <property type="project" value="InterPro"/>
</dbReference>
<keyword evidence="5" id="KW-0677">Repeat</keyword>
<evidence type="ECO:0000256" key="4">
    <source>
        <dbReference type="ARBA" id="ARBA00022692"/>
    </source>
</evidence>